<evidence type="ECO:0000256" key="2">
    <source>
        <dbReference type="ARBA" id="ARBA00023125"/>
    </source>
</evidence>
<dbReference type="InterPro" id="IPR015927">
    <property type="entry name" value="Peptidase_S24_S26A/B/C"/>
</dbReference>
<feature type="domain" description="Peptidase S24/S26A/S26B/S26C" evidence="4">
    <location>
        <begin position="153"/>
        <end position="247"/>
    </location>
</feature>
<evidence type="ECO:0000313" key="5">
    <source>
        <dbReference type="EMBL" id="KLP91907.1"/>
    </source>
</evidence>
<dbReference type="EMBL" id="LEDI01000106">
    <property type="protein sequence ID" value="KLP91907.1"/>
    <property type="molecule type" value="Genomic_DNA"/>
</dbReference>
<dbReference type="InterPro" id="IPR039418">
    <property type="entry name" value="LexA-like"/>
</dbReference>
<keyword evidence="2" id="KW-0238">DNA-binding</keyword>
<dbReference type="SUPFAM" id="SSF51306">
    <property type="entry name" value="LexA/Signal peptidase"/>
    <property type="match status" value="1"/>
</dbReference>
<comment type="caution">
    <text evidence="5">The sequence shown here is derived from an EMBL/GenBank/DDBJ whole genome shotgun (WGS) entry which is preliminary data.</text>
</comment>
<dbReference type="InterPro" id="IPR036286">
    <property type="entry name" value="LexA/Signal_pep-like_sf"/>
</dbReference>
<protein>
    <submittedName>
        <fullName evidence="5">Repressor</fullName>
    </submittedName>
</protein>
<dbReference type="CDD" id="cd06529">
    <property type="entry name" value="S24_LexA-like"/>
    <property type="match status" value="1"/>
</dbReference>
<evidence type="ECO:0000256" key="3">
    <source>
        <dbReference type="ARBA" id="ARBA00023163"/>
    </source>
</evidence>
<reference evidence="5 6" key="1">
    <citation type="submission" date="2015-06" db="EMBL/GenBank/DDBJ databases">
        <authorList>
            <person name="Adams M."/>
            <person name="Sutton G."/>
            <person name="Nelson K."/>
            <person name="Bonomo R."/>
            <person name="McCorrison J."/>
            <person name="Sanka R."/>
            <person name="Brinkac L."/>
            <person name="Nierman W."/>
        </authorList>
    </citation>
    <scope>NUCLEOTIDE SEQUENCE [LARGE SCALE GENOMIC DNA]</scope>
    <source>
        <strain evidence="5 6">GN02692</strain>
    </source>
</reference>
<dbReference type="PANTHER" id="PTHR40661">
    <property type="match status" value="1"/>
</dbReference>
<proteinExistence type="predicted"/>
<dbReference type="RefSeq" id="WP_047748634.1">
    <property type="nucleotide sequence ID" value="NZ_LEDI01000106.1"/>
</dbReference>
<dbReference type="Gene3D" id="2.10.109.10">
    <property type="entry name" value="Umud Fragment, subunit A"/>
    <property type="match status" value="1"/>
</dbReference>
<name>A0A837LAQ6_9ENTR</name>
<keyword evidence="3" id="KW-0804">Transcription</keyword>
<dbReference type="Proteomes" id="UP000036013">
    <property type="component" value="Unassembled WGS sequence"/>
</dbReference>
<evidence type="ECO:0000313" key="6">
    <source>
        <dbReference type="Proteomes" id="UP000036013"/>
    </source>
</evidence>
<dbReference type="Pfam" id="PF00717">
    <property type="entry name" value="Peptidase_S24"/>
    <property type="match status" value="1"/>
</dbReference>
<dbReference type="AlphaFoldDB" id="A0A837LAQ6"/>
<evidence type="ECO:0000256" key="1">
    <source>
        <dbReference type="ARBA" id="ARBA00023015"/>
    </source>
</evidence>
<sequence>MNIKEIRRRNLQALLNDYLLRKPRAGKAKFAEEIGIPPSQLSQLTSDREIRNIGDVMARRIESTLKLDYGWMDSQQWGPNPDSPFLSKAIDLPGEKFTLHSESSVYTDHNHSTDQKYILEVLDTEFSCGGGRLNSDYPEIIRSIELDPEEAKRMFGGRQASSLKIATAMGDSMLGSISPGELVVLDITVKRFVSDGIYAFVYGDNFHIKRLQLLKDRLIVISDNASYDRWEVTNEDEELFHIQGFVVGKWQMSYTRLG</sequence>
<evidence type="ECO:0000259" key="4">
    <source>
        <dbReference type="Pfam" id="PF00717"/>
    </source>
</evidence>
<keyword evidence="1" id="KW-0805">Transcription regulation</keyword>
<organism evidence="5 6">
    <name type="scientific">Enterobacter roggenkampii</name>
    <dbReference type="NCBI Taxonomy" id="1812935"/>
    <lineage>
        <taxon>Bacteria</taxon>
        <taxon>Pseudomonadati</taxon>
        <taxon>Pseudomonadota</taxon>
        <taxon>Gammaproteobacteria</taxon>
        <taxon>Enterobacterales</taxon>
        <taxon>Enterobacteriaceae</taxon>
        <taxon>Enterobacter</taxon>
        <taxon>Enterobacter cloacae complex</taxon>
    </lineage>
</organism>
<dbReference type="GO" id="GO:0003677">
    <property type="term" value="F:DNA binding"/>
    <property type="evidence" value="ECO:0007669"/>
    <property type="project" value="UniProtKB-KW"/>
</dbReference>
<dbReference type="PANTHER" id="PTHR40661:SF3">
    <property type="entry name" value="FELS-1 PROPHAGE TRANSCRIPTIONAL REGULATOR"/>
    <property type="match status" value="1"/>
</dbReference>
<gene>
    <name evidence="5" type="ORF">ABF77_20230</name>
</gene>
<accession>A0A837LAQ6</accession>